<dbReference type="InterPro" id="IPR036388">
    <property type="entry name" value="WH-like_DNA-bd_sf"/>
</dbReference>
<dbReference type="CDD" id="cd00383">
    <property type="entry name" value="trans_reg_C"/>
    <property type="match status" value="1"/>
</dbReference>
<feature type="domain" description="OmpR/PhoB-type" evidence="9">
    <location>
        <begin position="130"/>
        <end position="228"/>
    </location>
</feature>
<dbReference type="GO" id="GO:0006355">
    <property type="term" value="P:regulation of DNA-templated transcription"/>
    <property type="evidence" value="ECO:0007669"/>
    <property type="project" value="InterPro"/>
</dbReference>
<organism evidence="10 11">
    <name type="scientific">Candidatus Danuiimicrobium aquiferis</name>
    <dbReference type="NCBI Taxonomy" id="1801832"/>
    <lineage>
        <taxon>Bacteria</taxon>
        <taxon>Pseudomonadati</taxon>
        <taxon>Candidatus Omnitrophota</taxon>
        <taxon>Candidatus Danuiimicrobium</taxon>
    </lineage>
</organism>
<dbReference type="FunFam" id="3.40.50.2300:FF:000001">
    <property type="entry name" value="DNA-binding response regulator PhoB"/>
    <property type="match status" value="1"/>
</dbReference>
<dbReference type="PROSITE" id="PS51755">
    <property type="entry name" value="OMPR_PHOB"/>
    <property type="match status" value="1"/>
</dbReference>
<dbReference type="PANTHER" id="PTHR48111">
    <property type="entry name" value="REGULATOR OF RPOS"/>
    <property type="match status" value="1"/>
</dbReference>
<dbReference type="SUPFAM" id="SSF52172">
    <property type="entry name" value="CheY-like"/>
    <property type="match status" value="1"/>
</dbReference>
<feature type="modified residue" description="4-aspartylphosphate" evidence="6">
    <location>
        <position position="54"/>
    </location>
</feature>
<dbReference type="SMART" id="SM00448">
    <property type="entry name" value="REC"/>
    <property type="match status" value="1"/>
</dbReference>
<reference evidence="10 11" key="1">
    <citation type="journal article" date="2016" name="Nat. Commun.">
        <title>Thousands of microbial genomes shed light on interconnected biogeochemical processes in an aquifer system.</title>
        <authorList>
            <person name="Anantharaman K."/>
            <person name="Brown C.T."/>
            <person name="Hug L.A."/>
            <person name="Sharon I."/>
            <person name="Castelle C.J."/>
            <person name="Probst A.J."/>
            <person name="Thomas B.C."/>
            <person name="Singh A."/>
            <person name="Wilkins M.J."/>
            <person name="Karaoz U."/>
            <person name="Brodie E.L."/>
            <person name="Williams K.H."/>
            <person name="Hubbard S.S."/>
            <person name="Banfield J.F."/>
        </authorList>
    </citation>
    <scope>NUCLEOTIDE SEQUENCE [LARGE SCALE GENOMIC DNA]</scope>
</reference>
<evidence type="ECO:0000256" key="6">
    <source>
        <dbReference type="PROSITE-ProRule" id="PRU00169"/>
    </source>
</evidence>
<keyword evidence="5" id="KW-0804">Transcription</keyword>
<dbReference type="GO" id="GO:0000976">
    <property type="term" value="F:transcription cis-regulatory region binding"/>
    <property type="evidence" value="ECO:0007669"/>
    <property type="project" value="TreeGrafter"/>
</dbReference>
<dbReference type="CDD" id="cd19937">
    <property type="entry name" value="REC_OmpR_BsPhoP-like"/>
    <property type="match status" value="1"/>
</dbReference>
<keyword evidence="4 7" id="KW-0238">DNA-binding</keyword>
<evidence type="ECO:0000256" key="7">
    <source>
        <dbReference type="PROSITE-ProRule" id="PRU01091"/>
    </source>
</evidence>
<evidence type="ECO:0000256" key="1">
    <source>
        <dbReference type="ARBA" id="ARBA00022553"/>
    </source>
</evidence>
<evidence type="ECO:0000256" key="5">
    <source>
        <dbReference type="ARBA" id="ARBA00023163"/>
    </source>
</evidence>
<dbReference type="GO" id="GO:0000156">
    <property type="term" value="F:phosphorelay response regulator activity"/>
    <property type="evidence" value="ECO:0007669"/>
    <property type="project" value="TreeGrafter"/>
</dbReference>
<accession>A0A1G1L1U1</accession>
<dbReference type="EMBL" id="MHFR01000014">
    <property type="protein sequence ID" value="OGW99117.1"/>
    <property type="molecule type" value="Genomic_DNA"/>
</dbReference>
<proteinExistence type="predicted"/>
<dbReference type="SUPFAM" id="SSF46894">
    <property type="entry name" value="C-terminal effector domain of the bipartite response regulators"/>
    <property type="match status" value="1"/>
</dbReference>
<evidence type="ECO:0000313" key="10">
    <source>
        <dbReference type="EMBL" id="OGW99117.1"/>
    </source>
</evidence>
<dbReference type="GO" id="GO:0005829">
    <property type="term" value="C:cytosol"/>
    <property type="evidence" value="ECO:0007669"/>
    <property type="project" value="TreeGrafter"/>
</dbReference>
<gene>
    <name evidence="10" type="ORF">A3G33_07770</name>
</gene>
<comment type="caution">
    <text evidence="10">The sequence shown here is derived from an EMBL/GenBank/DDBJ whole genome shotgun (WGS) entry which is preliminary data.</text>
</comment>
<feature type="domain" description="Response regulatory" evidence="8">
    <location>
        <begin position="5"/>
        <end position="121"/>
    </location>
</feature>
<evidence type="ECO:0000256" key="3">
    <source>
        <dbReference type="ARBA" id="ARBA00023015"/>
    </source>
</evidence>
<evidence type="ECO:0000259" key="8">
    <source>
        <dbReference type="PROSITE" id="PS50110"/>
    </source>
</evidence>
<sequence>MAKERVLVVEDEKNIVELVKYNLEQEGFRVQTALRGDTGLDAAQKNQPDLIVLDLMLPGIDGLEICKILKQNDKTSRIPIIMLTAKGEEIDQILGFELGADDYVTKPFSPRQLVARVKAVLRRTHEKPKSKNFKIGNLELDVDKYVVTLKGKSVELTSKEFELLRVLLEANGRVLSRDFLLEHVWGYDRSVEIETRTVDMHVGQLRKKIKDEAKRIITVKNVGYRIENG</sequence>
<evidence type="ECO:0000259" key="9">
    <source>
        <dbReference type="PROSITE" id="PS51755"/>
    </source>
</evidence>
<protein>
    <submittedName>
        <fullName evidence="10">DNA-binding response regulator</fullName>
    </submittedName>
</protein>
<evidence type="ECO:0000256" key="4">
    <source>
        <dbReference type="ARBA" id="ARBA00023125"/>
    </source>
</evidence>
<keyword evidence="1 6" id="KW-0597">Phosphoprotein</keyword>
<dbReference type="GO" id="GO:0032993">
    <property type="term" value="C:protein-DNA complex"/>
    <property type="evidence" value="ECO:0007669"/>
    <property type="project" value="TreeGrafter"/>
</dbReference>
<dbReference type="InterPro" id="IPR039420">
    <property type="entry name" value="WalR-like"/>
</dbReference>
<dbReference type="InterPro" id="IPR001867">
    <property type="entry name" value="OmpR/PhoB-type_DNA-bd"/>
</dbReference>
<dbReference type="InterPro" id="IPR001789">
    <property type="entry name" value="Sig_transdc_resp-reg_receiver"/>
</dbReference>
<keyword evidence="2" id="KW-0902">Two-component regulatory system</keyword>
<dbReference type="PROSITE" id="PS50110">
    <property type="entry name" value="RESPONSE_REGULATORY"/>
    <property type="match status" value="1"/>
</dbReference>
<dbReference type="Proteomes" id="UP000178187">
    <property type="component" value="Unassembled WGS sequence"/>
</dbReference>
<dbReference type="Gene3D" id="6.10.250.690">
    <property type="match status" value="1"/>
</dbReference>
<dbReference type="InterPro" id="IPR016032">
    <property type="entry name" value="Sig_transdc_resp-reg_C-effctor"/>
</dbReference>
<dbReference type="Pfam" id="PF00072">
    <property type="entry name" value="Response_reg"/>
    <property type="match status" value="1"/>
</dbReference>
<name>A0A1G1L1U1_9BACT</name>
<evidence type="ECO:0000313" key="11">
    <source>
        <dbReference type="Proteomes" id="UP000178187"/>
    </source>
</evidence>
<feature type="DNA-binding region" description="OmpR/PhoB-type" evidence="7">
    <location>
        <begin position="130"/>
        <end position="228"/>
    </location>
</feature>
<dbReference type="Gene3D" id="3.40.50.2300">
    <property type="match status" value="1"/>
</dbReference>
<dbReference type="SMART" id="SM00862">
    <property type="entry name" value="Trans_reg_C"/>
    <property type="match status" value="1"/>
</dbReference>
<dbReference type="Pfam" id="PF00486">
    <property type="entry name" value="Trans_reg_C"/>
    <property type="match status" value="1"/>
</dbReference>
<evidence type="ECO:0000256" key="2">
    <source>
        <dbReference type="ARBA" id="ARBA00023012"/>
    </source>
</evidence>
<dbReference type="AlphaFoldDB" id="A0A1G1L1U1"/>
<dbReference type="PANTHER" id="PTHR48111:SF73">
    <property type="entry name" value="ALKALINE PHOSPHATASE SYNTHESIS TRANSCRIPTIONAL REGULATORY PROTEIN PHOP"/>
    <property type="match status" value="1"/>
</dbReference>
<dbReference type="InterPro" id="IPR011006">
    <property type="entry name" value="CheY-like_superfamily"/>
</dbReference>
<dbReference type="Gene3D" id="1.10.10.10">
    <property type="entry name" value="Winged helix-like DNA-binding domain superfamily/Winged helix DNA-binding domain"/>
    <property type="match status" value="1"/>
</dbReference>
<keyword evidence="3" id="KW-0805">Transcription regulation</keyword>